<feature type="region of interest" description="Disordered" evidence="2">
    <location>
        <begin position="92"/>
        <end position="116"/>
    </location>
</feature>
<comment type="caution">
    <text evidence="3">The sequence shown here is derived from an EMBL/GenBank/DDBJ whole genome shotgun (WGS) entry which is preliminary data.</text>
</comment>
<keyword evidence="1" id="KW-0175">Coiled coil</keyword>
<proteinExistence type="predicted"/>
<sequence length="172" mass="20012">MNNSPVDSILKYEPCTLTKSEKKLYNATINSWNETLRQQRFEACMAMEKEAQATASKLRASDKEDNNLRNGEVSGTAAHFAREMELRARRAAIQKCSQGQKRKRTGQRSDWSKRQTIPEFFGNKALDLWDGIRNHRHGDEMRALQARIERCEQRKRRQIHEKREVDGSTCQS</sequence>
<gene>
    <name evidence="3" type="ORF">JMJ35_009546</name>
</gene>
<reference evidence="3" key="1">
    <citation type="submission" date="2023-03" db="EMBL/GenBank/DDBJ databases">
        <title>Complete genome of Cladonia borealis.</title>
        <authorList>
            <person name="Park H."/>
        </authorList>
    </citation>
    <scope>NUCLEOTIDE SEQUENCE</scope>
    <source>
        <strain evidence="3">ANT050790</strain>
    </source>
</reference>
<accession>A0AA39UXR4</accession>
<dbReference type="EMBL" id="JAFEKC020000022">
    <property type="protein sequence ID" value="KAK0507657.1"/>
    <property type="molecule type" value="Genomic_DNA"/>
</dbReference>
<feature type="coiled-coil region" evidence="1">
    <location>
        <begin position="134"/>
        <end position="161"/>
    </location>
</feature>
<evidence type="ECO:0000256" key="1">
    <source>
        <dbReference type="SAM" id="Coils"/>
    </source>
</evidence>
<organism evidence="3 4">
    <name type="scientific">Cladonia borealis</name>
    <dbReference type="NCBI Taxonomy" id="184061"/>
    <lineage>
        <taxon>Eukaryota</taxon>
        <taxon>Fungi</taxon>
        <taxon>Dikarya</taxon>
        <taxon>Ascomycota</taxon>
        <taxon>Pezizomycotina</taxon>
        <taxon>Lecanoromycetes</taxon>
        <taxon>OSLEUM clade</taxon>
        <taxon>Lecanoromycetidae</taxon>
        <taxon>Lecanorales</taxon>
        <taxon>Lecanorineae</taxon>
        <taxon>Cladoniaceae</taxon>
        <taxon>Cladonia</taxon>
    </lineage>
</organism>
<protein>
    <submittedName>
        <fullName evidence="3">Uncharacterized protein</fullName>
    </submittedName>
</protein>
<dbReference type="Proteomes" id="UP001166286">
    <property type="component" value="Unassembled WGS sequence"/>
</dbReference>
<feature type="region of interest" description="Disordered" evidence="2">
    <location>
        <begin position="55"/>
        <end position="76"/>
    </location>
</feature>
<keyword evidence="4" id="KW-1185">Reference proteome</keyword>
<evidence type="ECO:0000313" key="3">
    <source>
        <dbReference type="EMBL" id="KAK0507657.1"/>
    </source>
</evidence>
<name>A0AA39UXR4_9LECA</name>
<evidence type="ECO:0000256" key="2">
    <source>
        <dbReference type="SAM" id="MobiDB-lite"/>
    </source>
</evidence>
<evidence type="ECO:0000313" key="4">
    <source>
        <dbReference type="Proteomes" id="UP001166286"/>
    </source>
</evidence>
<dbReference type="AlphaFoldDB" id="A0AA39UXR4"/>